<evidence type="ECO:0000313" key="1">
    <source>
        <dbReference type="EMBL" id="MBX58308.1"/>
    </source>
</evidence>
<accession>A0A2P2PU86</accession>
<organism evidence="1">
    <name type="scientific">Rhizophora mucronata</name>
    <name type="common">Asiatic mangrove</name>
    <dbReference type="NCBI Taxonomy" id="61149"/>
    <lineage>
        <taxon>Eukaryota</taxon>
        <taxon>Viridiplantae</taxon>
        <taxon>Streptophyta</taxon>
        <taxon>Embryophyta</taxon>
        <taxon>Tracheophyta</taxon>
        <taxon>Spermatophyta</taxon>
        <taxon>Magnoliopsida</taxon>
        <taxon>eudicotyledons</taxon>
        <taxon>Gunneridae</taxon>
        <taxon>Pentapetalae</taxon>
        <taxon>rosids</taxon>
        <taxon>fabids</taxon>
        <taxon>Malpighiales</taxon>
        <taxon>Rhizophoraceae</taxon>
        <taxon>Rhizophora</taxon>
    </lineage>
</organism>
<dbReference type="AlphaFoldDB" id="A0A2P2PU86"/>
<sequence>MPNQNKRNFSILFHSLPRYSQATDWRTISEMYLELINCLRSYPRYRKNQICYKSLKFGHILPTKKSFIAWSDTTRQQFSINSNGSTLAFMKSESQ</sequence>
<protein>
    <submittedName>
        <fullName evidence="1">Uncharacterized protein</fullName>
    </submittedName>
</protein>
<dbReference type="EMBL" id="GGEC01077824">
    <property type="protein sequence ID" value="MBX58308.1"/>
    <property type="molecule type" value="Transcribed_RNA"/>
</dbReference>
<reference evidence="1" key="1">
    <citation type="submission" date="2018-02" db="EMBL/GenBank/DDBJ databases">
        <title>Rhizophora mucronata_Transcriptome.</title>
        <authorList>
            <person name="Meera S.P."/>
            <person name="Sreeshan A."/>
            <person name="Augustine A."/>
        </authorList>
    </citation>
    <scope>NUCLEOTIDE SEQUENCE</scope>
    <source>
        <tissue evidence="1">Leaf</tissue>
    </source>
</reference>
<proteinExistence type="predicted"/>
<name>A0A2P2PU86_RHIMU</name>